<dbReference type="InterPro" id="IPR036412">
    <property type="entry name" value="HAD-like_sf"/>
</dbReference>
<dbReference type="Proteomes" id="UP000217994">
    <property type="component" value="Unassembled WGS sequence"/>
</dbReference>
<proteinExistence type="predicted"/>
<dbReference type="SUPFAM" id="SSF56784">
    <property type="entry name" value="HAD-like"/>
    <property type="match status" value="1"/>
</dbReference>
<dbReference type="Gene3D" id="3.40.50.1000">
    <property type="entry name" value="HAD superfamily/HAD-like"/>
    <property type="match status" value="1"/>
</dbReference>
<dbReference type="AlphaFoldDB" id="A0A2A4FDK5"/>
<reference evidence="1 2" key="1">
    <citation type="submission" date="2017-01" db="EMBL/GenBank/DDBJ databases">
        <title>Whole-Genome Shotgun Sequencing of Two beta-Proteobacterial Species in Search of the Bulgecin Biosynthetic Cluster.</title>
        <authorList>
            <person name="Horsman M.E."/>
            <person name="Marous D.R."/>
            <person name="Li R."/>
            <person name="Oliver R.A."/>
            <person name="Byun B."/>
            <person name="Emrich S.J."/>
            <person name="Boggess B."/>
            <person name="Townsend C.A."/>
            <person name="Mobashery S."/>
        </authorList>
    </citation>
    <scope>NUCLEOTIDE SEQUENCE [LARGE SCALE GENOMIC DNA]</scope>
    <source>
        <strain evidence="1 2">ATCC 31433</strain>
    </source>
</reference>
<name>A0A2A4FDK5_9BURK</name>
<protein>
    <recommendedName>
        <fullName evidence="3">HAD-IIIC family phosphatase</fullName>
    </recommendedName>
</protein>
<gene>
    <name evidence="1" type="ORF">BZL54_19105</name>
</gene>
<dbReference type="Gene3D" id="3.40.630.30">
    <property type="match status" value="1"/>
</dbReference>
<evidence type="ECO:0000313" key="1">
    <source>
        <dbReference type="EMBL" id="PCE30750.1"/>
    </source>
</evidence>
<comment type="caution">
    <text evidence="1">The sequence shown here is derived from an EMBL/GenBank/DDBJ whole genome shotgun (WGS) entry which is preliminary data.</text>
</comment>
<dbReference type="InterPro" id="IPR010033">
    <property type="entry name" value="HAD_SF_ppase_IIIC"/>
</dbReference>
<accession>A0A2A4FDK5</accession>
<sequence length="360" mass="40114">MRDERGVTKCVVWDCDDTLWEGALLEGGGQRLKPGIEAIIRALDGRGILQSIASKNNHDDVVARLEGLGIGEFFVAPQVGWYPKSAMLKRLCEILNIGENALMMVDDLAFERDEIRSELPNVVCIDAAAYATLPDLPHVNPAVISRDAGERRLRYQEEARRKSDQERFEGPADAFLASLGMRMRIARATEDDLERAEELTRRTNQMNTTGIPYDRDTLHALLDDERFAILICDVDDRYGTYGTVGLALVELGDRDWRIRLFLTSCRVVNRGVGNAFLHTIINRGVAARRGITADWRGTGRNRPMELTYRLAGFRSDSVEAVDPAIQVLRLEAPGERAVPPYIAIDATAFDRVPASCAARS</sequence>
<dbReference type="NCBIfam" id="TIGR01681">
    <property type="entry name" value="HAD-SF-IIIC"/>
    <property type="match status" value="1"/>
</dbReference>
<dbReference type="GeneID" id="69003273"/>
<dbReference type="SUPFAM" id="SSF55729">
    <property type="entry name" value="Acyl-CoA N-acyltransferases (Nat)"/>
    <property type="match status" value="1"/>
</dbReference>
<dbReference type="InterPro" id="IPR010037">
    <property type="entry name" value="FkbH_domain"/>
</dbReference>
<dbReference type="InterPro" id="IPR023214">
    <property type="entry name" value="HAD_sf"/>
</dbReference>
<evidence type="ECO:0008006" key="3">
    <source>
        <dbReference type="Google" id="ProtNLM"/>
    </source>
</evidence>
<dbReference type="InterPro" id="IPR016181">
    <property type="entry name" value="Acyl_CoA_acyltransferase"/>
</dbReference>
<evidence type="ECO:0000313" key="2">
    <source>
        <dbReference type="Proteomes" id="UP000217994"/>
    </source>
</evidence>
<dbReference type="RefSeq" id="WP_084910202.1">
    <property type="nucleotide sequence ID" value="NZ_CP020739.1"/>
</dbReference>
<dbReference type="NCBIfam" id="TIGR01686">
    <property type="entry name" value="FkbH"/>
    <property type="match status" value="1"/>
</dbReference>
<dbReference type="EMBL" id="MTZU01000056">
    <property type="protein sequence ID" value="PCE30750.1"/>
    <property type="molecule type" value="Genomic_DNA"/>
</dbReference>
<organism evidence="1 2">
    <name type="scientific">Burkholderia ubonensis subsp. mesacidophila</name>
    <dbReference type="NCBI Taxonomy" id="265293"/>
    <lineage>
        <taxon>Bacteria</taxon>
        <taxon>Pseudomonadati</taxon>
        <taxon>Pseudomonadota</taxon>
        <taxon>Betaproteobacteria</taxon>
        <taxon>Burkholderiales</taxon>
        <taxon>Burkholderiaceae</taxon>
        <taxon>Burkholderia</taxon>
        <taxon>Burkholderia cepacia complex</taxon>
    </lineage>
</organism>